<dbReference type="InterPro" id="IPR036397">
    <property type="entry name" value="RNaseH_sf"/>
</dbReference>
<dbReference type="InterPro" id="IPR012337">
    <property type="entry name" value="RNaseH-like_sf"/>
</dbReference>
<dbReference type="InterPro" id="IPR001584">
    <property type="entry name" value="Integrase_cat-core"/>
</dbReference>
<gene>
    <name evidence="2" type="ORF">TOA249_LOCUS26388</name>
</gene>
<dbReference type="PANTHER" id="PTHR37984:SF5">
    <property type="entry name" value="PROTEIN NYNRIN-LIKE"/>
    <property type="match status" value="1"/>
</dbReference>
<feature type="domain" description="Integrase catalytic" evidence="1">
    <location>
        <begin position="143"/>
        <end position="309"/>
    </location>
</feature>
<name>A0A821RRE0_9BILA</name>
<evidence type="ECO:0000313" key="2">
    <source>
        <dbReference type="EMBL" id="CAF4844835.1"/>
    </source>
</evidence>
<dbReference type="GO" id="GO:0003676">
    <property type="term" value="F:nucleic acid binding"/>
    <property type="evidence" value="ECO:0007669"/>
    <property type="project" value="InterPro"/>
</dbReference>
<sequence>MNDNSEMDIFYSKFQTYIDTLDIKKRNKYTIKSDMYLDILNVLKENNKNTSAKFKFWVRQTFRLVQIGSTDLVYVIKNDLPLVTHEQIYYRVVDSHVAVGHSGRDKTWAEIKRFYAGIPQQAVSIYINMCDTCQIRRSFPTPISGKPIVSIGFLTRLQVDLIDMRSVSYDGFNFIMHAKDHFTKFTWLYALPSKEAIHVANNLRNMFYTFGPPKILQSDNGKEFVAKIILDLKINWPDLIIINGRPRHPQSQGLVERSNAVVQQMLGKYLEKNKTLNWPDALGSVMLAMNNSMSQATKKTAYEMVFGQALRIDHDFWQEIYKQSKNCSVINEEEIDESILIDFNLFNEPSTTKDSTCIHISSSNSNLLSNISETEFADKFCENTSHKRIRDEAEICYLQTAGKILFVFYQIELDMCKYCIYNLERQLKNYERALKKQKIFQINDIIGLKIANVDRSNMAPSILPCRIVQVLTKEESLNTTYKVATLYGIISDSFSSSDFTDLSKTISSELRQLDIKTLSSITFIQACQKFTQYKSYQVCKCVGSCDTNRCPCKKQSIKCCSKCHRGKCILCKNNI</sequence>
<dbReference type="AlphaFoldDB" id="A0A821RRE0"/>
<dbReference type="SUPFAM" id="SSF53098">
    <property type="entry name" value="Ribonuclease H-like"/>
    <property type="match status" value="1"/>
</dbReference>
<dbReference type="InterPro" id="IPR050951">
    <property type="entry name" value="Retrovirus_Pol_polyprotein"/>
</dbReference>
<dbReference type="Proteomes" id="UP000663838">
    <property type="component" value="Unassembled WGS sequence"/>
</dbReference>
<dbReference type="PANTHER" id="PTHR37984">
    <property type="entry name" value="PROTEIN CBG26694"/>
    <property type="match status" value="1"/>
</dbReference>
<organism evidence="2 3">
    <name type="scientific">Rotaria socialis</name>
    <dbReference type="NCBI Taxonomy" id="392032"/>
    <lineage>
        <taxon>Eukaryota</taxon>
        <taxon>Metazoa</taxon>
        <taxon>Spiralia</taxon>
        <taxon>Gnathifera</taxon>
        <taxon>Rotifera</taxon>
        <taxon>Eurotatoria</taxon>
        <taxon>Bdelloidea</taxon>
        <taxon>Philodinida</taxon>
        <taxon>Philodinidae</taxon>
        <taxon>Rotaria</taxon>
    </lineage>
</organism>
<accession>A0A821RRE0</accession>
<dbReference type="Pfam" id="PF00665">
    <property type="entry name" value="rve"/>
    <property type="match status" value="1"/>
</dbReference>
<protein>
    <recommendedName>
        <fullName evidence="1">Integrase catalytic domain-containing protein</fullName>
    </recommendedName>
</protein>
<dbReference type="Gene3D" id="3.30.420.10">
    <property type="entry name" value="Ribonuclease H-like superfamily/Ribonuclease H"/>
    <property type="match status" value="1"/>
</dbReference>
<dbReference type="EMBL" id="CAJOBS010003078">
    <property type="protein sequence ID" value="CAF4844835.1"/>
    <property type="molecule type" value="Genomic_DNA"/>
</dbReference>
<proteinExistence type="predicted"/>
<evidence type="ECO:0000259" key="1">
    <source>
        <dbReference type="PROSITE" id="PS50994"/>
    </source>
</evidence>
<comment type="caution">
    <text evidence="2">The sequence shown here is derived from an EMBL/GenBank/DDBJ whole genome shotgun (WGS) entry which is preliminary data.</text>
</comment>
<evidence type="ECO:0000313" key="3">
    <source>
        <dbReference type="Proteomes" id="UP000663838"/>
    </source>
</evidence>
<dbReference type="GO" id="GO:0015074">
    <property type="term" value="P:DNA integration"/>
    <property type="evidence" value="ECO:0007669"/>
    <property type="project" value="InterPro"/>
</dbReference>
<reference evidence="2" key="1">
    <citation type="submission" date="2021-02" db="EMBL/GenBank/DDBJ databases">
        <authorList>
            <person name="Nowell W R."/>
        </authorList>
    </citation>
    <scope>NUCLEOTIDE SEQUENCE</scope>
</reference>
<dbReference type="PROSITE" id="PS50994">
    <property type="entry name" value="INTEGRASE"/>
    <property type="match status" value="1"/>
</dbReference>